<name>A0A5C6F3T4_9BACT</name>
<dbReference type="InterPro" id="IPR023753">
    <property type="entry name" value="FAD/NAD-binding_dom"/>
</dbReference>
<evidence type="ECO:0000256" key="9">
    <source>
        <dbReference type="SAM" id="Phobius"/>
    </source>
</evidence>
<feature type="domain" description="External alternative NADH-ubiquinone oxidoreductase-like C-terminal" evidence="11">
    <location>
        <begin position="365"/>
        <end position="415"/>
    </location>
</feature>
<dbReference type="InterPro" id="IPR054585">
    <property type="entry name" value="NDH2-like_C"/>
</dbReference>
<dbReference type="PRINTS" id="PR00368">
    <property type="entry name" value="FADPNR"/>
</dbReference>
<keyword evidence="13" id="KW-1185">Reference proteome</keyword>
<evidence type="ECO:0000256" key="4">
    <source>
        <dbReference type="ARBA" id="ARBA00022827"/>
    </source>
</evidence>
<dbReference type="PANTHER" id="PTHR43706:SF47">
    <property type="entry name" value="EXTERNAL NADH-UBIQUINONE OXIDOREDUCTASE 1, MITOCHONDRIAL-RELATED"/>
    <property type="match status" value="1"/>
</dbReference>
<dbReference type="Proteomes" id="UP000317977">
    <property type="component" value="Unassembled WGS sequence"/>
</dbReference>
<feature type="domain" description="FAD/NAD(P)-binding" evidence="10">
    <location>
        <begin position="16"/>
        <end position="340"/>
    </location>
</feature>
<keyword evidence="4" id="KW-0274">FAD</keyword>
<dbReference type="InterPro" id="IPR036188">
    <property type="entry name" value="FAD/NAD-bd_sf"/>
</dbReference>
<dbReference type="AlphaFoldDB" id="A0A5C6F3T4"/>
<keyword evidence="9" id="KW-1133">Transmembrane helix</keyword>
<keyword evidence="7" id="KW-0520">NAD</keyword>
<protein>
    <recommendedName>
        <fullName evidence="2">NADH:ubiquinone reductase (non-electrogenic)</fullName>
        <ecNumber evidence="2">1.6.5.9</ecNumber>
    </recommendedName>
</protein>
<dbReference type="RefSeq" id="WP_246151531.1">
    <property type="nucleotide sequence ID" value="NZ_SJPX01000002.1"/>
</dbReference>
<dbReference type="Pfam" id="PF22366">
    <property type="entry name" value="NDH2_C"/>
    <property type="match status" value="1"/>
</dbReference>
<evidence type="ECO:0000256" key="5">
    <source>
        <dbReference type="ARBA" id="ARBA00022946"/>
    </source>
</evidence>
<keyword evidence="5" id="KW-0809">Transit peptide</keyword>
<comment type="catalytic activity">
    <reaction evidence="8">
        <text>a quinone + NADH + H(+) = a quinol + NAD(+)</text>
        <dbReference type="Rhea" id="RHEA:46160"/>
        <dbReference type="ChEBI" id="CHEBI:15378"/>
        <dbReference type="ChEBI" id="CHEBI:24646"/>
        <dbReference type="ChEBI" id="CHEBI:57540"/>
        <dbReference type="ChEBI" id="CHEBI:57945"/>
        <dbReference type="ChEBI" id="CHEBI:132124"/>
        <dbReference type="EC" id="1.6.5.9"/>
    </reaction>
</comment>
<sequence>MTSPETITDPAKPVPHVVIVGGGFGGLETAKRLHQSRVRVTIVDRHNYHLFQPLLYQVATGGLSPANIATPIRAIVRKQANCEVLLAEVTGFDVAENRLLLADGELRYDVLVLAAGATHSYFGHDEWGPLAPGLKTVADATEIRRRVYMAFETAEREPDPEARKAMLTFVIVGGGPTGVELAGALSEIANHTLKQDFRHINSQDARILIVEAAPHLLNHYPEELCKRAAEKVRSMGIEVHTHTKVTEIAPGFVRLATSDTEFVVPTETVLWGAGVQASPLGKKLAAACGVETDRAGHLPVTGQLNIVGHENIYAIGDIATCLDKTGKPLPGLAAVAIQQGAYVARCLSNSPQHNRSVKPFRYKDRGTMATIGRAAAVAQIGKRQFCGFFAWLLWLFVHLMLIVQFQNRVLILLQWGWNYTTFNRSNRIILGQQPTIEKPRSASS</sequence>
<evidence type="ECO:0000256" key="7">
    <source>
        <dbReference type="ARBA" id="ARBA00023027"/>
    </source>
</evidence>
<keyword evidence="9" id="KW-0472">Membrane</keyword>
<evidence type="ECO:0000256" key="8">
    <source>
        <dbReference type="ARBA" id="ARBA00047599"/>
    </source>
</evidence>
<accession>A0A5C6F3T4</accession>
<dbReference type="EC" id="1.6.5.9" evidence="2"/>
<evidence type="ECO:0000256" key="1">
    <source>
        <dbReference type="ARBA" id="ARBA00005272"/>
    </source>
</evidence>
<keyword evidence="3" id="KW-0285">Flavoprotein</keyword>
<evidence type="ECO:0000313" key="13">
    <source>
        <dbReference type="Proteomes" id="UP000317977"/>
    </source>
</evidence>
<gene>
    <name evidence="12" type="primary">yjlD_1</name>
    <name evidence="12" type="ORF">Poly59_21250</name>
</gene>
<evidence type="ECO:0000313" key="12">
    <source>
        <dbReference type="EMBL" id="TWU55822.1"/>
    </source>
</evidence>
<evidence type="ECO:0000256" key="3">
    <source>
        <dbReference type="ARBA" id="ARBA00022630"/>
    </source>
</evidence>
<feature type="transmembrane region" description="Helical" evidence="9">
    <location>
        <begin position="388"/>
        <end position="405"/>
    </location>
</feature>
<dbReference type="GO" id="GO:0050136">
    <property type="term" value="F:NADH dehydrogenase (quinone) (non-electrogenic) activity"/>
    <property type="evidence" value="ECO:0007669"/>
    <property type="project" value="UniProtKB-EC"/>
</dbReference>
<dbReference type="PANTHER" id="PTHR43706">
    <property type="entry name" value="NADH DEHYDROGENASE"/>
    <property type="match status" value="1"/>
</dbReference>
<keyword evidence="9" id="KW-0812">Transmembrane</keyword>
<evidence type="ECO:0000256" key="2">
    <source>
        <dbReference type="ARBA" id="ARBA00012637"/>
    </source>
</evidence>
<keyword evidence="6 12" id="KW-0560">Oxidoreductase</keyword>
<evidence type="ECO:0000256" key="6">
    <source>
        <dbReference type="ARBA" id="ARBA00023002"/>
    </source>
</evidence>
<organism evidence="12 13">
    <name type="scientific">Rubripirellula reticaptiva</name>
    <dbReference type="NCBI Taxonomy" id="2528013"/>
    <lineage>
        <taxon>Bacteria</taxon>
        <taxon>Pseudomonadati</taxon>
        <taxon>Planctomycetota</taxon>
        <taxon>Planctomycetia</taxon>
        <taxon>Pirellulales</taxon>
        <taxon>Pirellulaceae</taxon>
        <taxon>Rubripirellula</taxon>
    </lineage>
</organism>
<evidence type="ECO:0000259" key="10">
    <source>
        <dbReference type="Pfam" id="PF07992"/>
    </source>
</evidence>
<dbReference type="InterPro" id="IPR045024">
    <property type="entry name" value="NDH-2"/>
</dbReference>
<evidence type="ECO:0000259" key="11">
    <source>
        <dbReference type="Pfam" id="PF22366"/>
    </source>
</evidence>
<comment type="caution">
    <text evidence="12">The sequence shown here is derived from an EMBL/GenBank/DDBJ whole genome shotgun (WGS) entry which is preliminary data.</text>
</comment>
<proteinExistence type="inferred from homology"/>
<dbReference type="Pfam" id="PF07992">
    <property type="entry name" value="Pyr_redox_2"/>
    <property type="match status" value="1"/>
</dbReference>
<dbReference type="Gene3D" id="3.50.50.100">
    <property type="match status" value="1"/>
</dbReference>
<reference evidence="12 13" key="1">
    <citation type="submission" date="2019-02" db="EMBL/GenBank/DDBJ databases">
        <title>Deep-cultivation of Planctomycetes and their phenomic and genomic characterization uncovers novel biology.</title>
        <authorList>
            <person name="Wiegand S."/>
            <person name="Jogler M."/>
            <person name="Boedeker C."/>
            <person name="Pinto D."/>
            <person name="Vollmers J."/>
            <person name="Rivas-Marin E."/>
            <person name="Kohn T."/>
            <person name="Peeters S.H."/>
            <person name="Heuer A."/>
            <person name="Rast P."/>
            <person name="Oberbeckmann S."/>
            <person name="Bunk B."/>
            <person name="Jeske O."/>
            <person name="Meyerdierks A."/>
            <person name="Storesund J.E."/>
            <person name="Kallscheuer N."/>
            <person name="Luecker S."/>
            <person name="Lage O.M."/>
            <person name="Pohl T."/>
            <person name="Merkel B.J."/>
            <person name="Hornburger P."/>
            <person name="Mueller R.-W."/>
            <person name="Bruemmer F."/>
            <person name="Labrenz M."/>
            <person name="Spormann A.M."/>
            <person name="Op Den Camp H."/>
            <person name="Overmann J."/>
            <person name="Amann R."/>
            <person name="Jetten M.S.M."/>
            <person name="Mascher T."/>
            <person name="Medema M.H."/>
            <person name="Devos D.P."/>
            <person name="Kaster A.-K."/>
            <person name="Ovreas L."/>
            <person name="Rohde M."/>
            <person name="Galperin M.Y."/>
            <person name="Jogler C."/>
        </authorList>
    </citation>
    <scope>NUCLEOTIDE SEQUENCE [LARGE SCALE GENOMIC DNA]</scope>
    <source>
        <strain evidence="12 13">Poly59</strain>
    </source>
</reference>
<comment type="similarity">
    <text evidence="1">Belongs to the NADH dehydrogenase family.</text>
</comment>
<dbReference type="EMBL" id="SJPX01000002">
    <property type="protein sequence ID" value="TWU55822.1"/>
    <property type="molecule type" value="Genomic_DNA"/>
</dbReference>
<dbReference type="SUPFAM" id="SSF51905">
    <property type="entry name" value="FAD/NAD(P)-binding domain"/>
    <property type="match status" value="1"/>
</dbReference>
<dbReference type="PRINTS" id="PR00411">
    <property type="entry name" value="PNDRDTASEI"/>
</dbReference>